<evidence type="ECO:0000256" key="1">
    <source>
        <dbReference type="SAM" id="Phobius"/>
    </source>
</evidence>
<gene>
    <name evidence="2" type="ORF">C5689_05900</name>
    <name evidence="3" type="ORF">FM996_19025</name>
</gene>
<reference evidence="2 4" key="1">
    <citation type="journal article" date="2018" name="Appl. Microbiol. Biotechnol.">
        <title>Co-cultivation of the strictly anaerobic methanogen Methanosarcina barkeri with aerobic methanotrophs in an oxygen-limited membrane bioreactor.</title>
        <authorList>
            <person name="In 't Zandt M.H."/>
            <person name="van den Bosch T.J.M."/>
            <person name="Rijkers R."/>
            <person name="van Kessel M.A.H.J."/>
            <person name="Jetten M.S.M."/>
            <person name="Welte C.U."/>
        </authorList>
    </citation>
    <scope>NUCLEOTIDE SEQUENCE [LARGE SCALE GENOMIC DNA]</scope>
    <source>
        <strain evidence="2 4">DSM 17706</strain>
    </source>
</reference>
<sequence>MTTKTLSAAAILSASRLEILRAALVVFTLGAGLVYLAGFSYASVAHNAAHDSRHSLGFPCH</sequence>
<organism evidence="2 4">
    <name type="scientific">Methylosinus sporium</name>
    <dbReference type="NCBI Taxonomy" id="428"/>
    <lineage>
        <taxon>Bacteria</taxon>
        <taxon>Pseudomonadati</taxon>
        <taxon>Pseudomonadota</taxon>
        <taxon>Alphaproteobacteria</taxon>
        <taxon>Hyphomicrobiales</taxon>
        <taxon>Methylocystaceae</taxon>
        <taxon>Methylosinus</taxon>
    </lineage>
</organism>
<dbReference type="OrthoDB" id="9813304at2"/>
<keyword evidence="1" id="KW-0812">Transmembrane</keyword>
<evidence type="ECO:0000313" key="3">
    <source>
        <dbReference type="EMBL" id="TRL27145.1"/>
    </source>
</evidence>
<dbReference type="Pfam" id="PF09489">
    <property type="entry name" value="CbtB"/>
    <property type="match status" value="1"/>
</dbReference>
<keyword evidence="4" id="KW-1185">Reference proteome</keyword>
<dbReference type="Proteomes" id="UP000245137">
    <property type="component" value="Unassembled WGS sequence"/>
</dbReference>
<dbReference type="NCBIfam" id="TIGR02459">
    <property type="entry name" value="CbtB"/>
    <property type="match status" value="1"/>
</dbReference>
<dbReference type="Proteomes" id="UP000316781">
    <property type="component" value="Unassembled WGS sequence"/>
</dbReference>
<dbReference type="AlphaFoldDB" id="A0A2U1STN0"/>
<proteinExistence type="predicted"/>
<accession>A0A2U1STN0</accession>
<keyword evidence="1" id="KW-1133">Transmembrane helix</keyword>
<dbReference type="EMBL" id="PUIV01000005">
    <property type="protein sequence ID" value="PWB94971.1"/>
    <property type="molecule type" value="Genomic_DNA"/>
</dbReference>
<evidence type="ECO:0000313" key="2">
    <source>
        <dbReference type="EMBL" id="PWB94971.1"/>
    </source>
</evidence>
<dbReference type="InterPro" id="IPR012667">
    <property type="entry name" value="CbtB_put"/>
</dbReference>
<protein>
    <submittedName>
        <fullName evidence="3">CbtB-domain containing protein</fullName>
    </submittedName>
    <submittedName>
        <fullName evidence="2">Cobalt transporter</fullName>
    </submittedName>
</protein>
<dbReference type="EMBL" id="VJMF01000090">
    <property type="protein sequence ID" value="TRL27145.1"/>
    <property type="molecule type" value="Genomic_DNA"/>
</dbReference>
<dbReference type="RefSeq" id="WP_108916362.1">
    <property type="nucleotide sequence ID" value="NZ_BGJY01000005.1"/>
</dbReference>
<name>A0A2U1STN0_METSR</name>
<evidence type="ECO:0000313" key="5">
    <source>
        <dbReference type="Proteomes" id="UP000316781"/>
    </source>
</evidence>
<reference evidence="3 5" key="3">
    <citation type="submission" date="2019-07" db="EMBL/GenBank/DDBJ databases">
        <title>Ln-dependent methylotrophs.</title>
        <authorList>
            <person name="Tani A."/>
        </authorList>
    </citation>
    <scope>NUCLEOTIDE SEQUENCE [LARGE SCALE GENOMIC DNA]</scope>
    <source>
        <strain evidence="3 5">SM89A</strain>
    </source>
</reference>
<evidence type="ECO:0000313" key="4">
    <source>
        <dbReference type="Proteomes" id="UP000245137"/>
    </source>
</evidence>
<comment type="caution">
    <text evidence="2">The sequence shown here is derived from an EMBL/GenBank/DDBJ whole genome shotgun (WGS) entry which is preliminary data.</text>
</comment>
<reference evidence="2" key="2">
    <citation type="submission" date="2018-02" db="EMBL/GenBank/DDBJ databases">
        <authorList>
            <person name="Cohen D.B."/>
            <person name="Kent A.D."/>
        </authorList>
    </citation>
    <scope>NUCLEOTIDE SEQUENCE</scope>
    <source>
        <strain evidence="2">DSM 17706</strain>
    </source>
</reference>
<keyword evidence="1" id="KW-0472">Membrane</keyword>
<feature type="transmembrane region" description="Helical" evidence="1">
    <location>
        <begin position="26"/>
        <end position="44"/>
    </location>
</feature>